<dbReference type="AlphaFoldDB" id="A0A9D1ILS8"/>
<gene>
    <name evidence="2" type="ORF">IAD18_07295</name>
</gene>
<reference evidence="2" key="2">
    <citation type="journal article" date="2021" name="PeerJ">
        <title>Extensive microbial diversity within the chicken gut microbiome revealed by metagenomics and culture.</title>
        <authorList>
            <person name="Gilroy R."/>
            <person name="Ravi A."/>
            <person name="Getino M."/>
            <person name="Pursley I."/>
            <person name="Horton D.L."/>
            <person name="Alikhan N.F."/>
            <person name="Baker D."/>
            <person name="Gharbi K."/>
            <person name="Hall N."/>
            <person name="Watson M."/>
            <person name="Adriaenssens E.M."/>
            <person name="Foster-Nyarko E."/>
            <person name="Jarju S."/>
            <person name="Secka A."/>
            <person name="Antonio M."/>
            <person name="Oren A."/>
            <person name="Chaudhuri R.R."/>
            <person name="La Ragione R."/>
            <person name="Hildebrand F."/>
            <person name="Pallen M.J."/>
        </authorList>
    </citation>
    <scope>NUCLEOTIDE SEQUENCE</scope>
    <source>
        <strain evidence="2">17073</strain>
    </source>
</reference>
<feature type="transmembrane region" description="Helical" evidence="1">
    <location>
        <begin position="20"/>
        <end position="39"/>
    </location>
</feature>
<dbReference type="Proteomes" id="UP000824076">
    <property type="component" value="Unassembled WGS sequence"/>
</dbReference>
<keyword evidence="1" id="KW-0472">Membrane</keyword>
<dbReference type="EMBL" id="DVMS01000204">
    <property type="protein sequence ID" value="HIU39453.1"/>
    <property type="molecule type" value="Genomic_DNA"/>
</dbReference>
<evidence type="ECO:0000313" key="3">
    <source>
        <dbReference type="Proteomes" id="UP000824076"/>
    </source>
</evidence>
<comment type="caution">
    <text evidence="2">The sequence shown here is derived from an EMBL/GenBank/DDBJ whole genome shotgun (WGS) entry which is preliminary data.</text>
</comment>
<dbReference type="PANTHER" id="PTHR37804">
    <property type="entry name" value="CDAA REGULATORY PROTEIN CDAR"/>
    <property type="match status" value="1"/>
</dbReference>
<evidence type="ECO:0008006" key="4">
    <source>
        <dbReference type="Google" id="ProtNLM"/>
    </source>
</evidence>
<reference evidence="2" key="1">
    <citation type="submission" date="2020-10" db="EMBL/GenBank/DDBJ databases">
        <authorList>
            <person name="Gilroy R."/>
        </authorList>
    </citation>
    <scope>NUCLEOTIDE SEQUENCE</scope>
    <source>
        <strain evidence="2">17073</strain>
    </source>
</reference>
<proteinExistence type="predicted"/>
<dbReference type="Gene3D" id="2.170.120.40">
    <property type="entry name" value="YbbR-like domain"/>
    <property type="match status" value="1"/>
</dbReference>
<dbReference type="PANTHER" id="PTHR37804:SF1">
    <property type="entry name" value="CDAA REGULATORY PROTEIN CDAR"/>
    <property type="match status" value="1"/>
</dbReference>
<sequence>MEYYNRIKQFFSSARGRDVLIYLLFVVVSFAFWIVLTLGNSIQNHYKVKIQIVGLPENTTIISDYPETMDVSVKNSGYAFVKYMIGDAPTVSINFMDYADGQGRLIVSKQALDELLRGVFGNDASIETFTPEQLQLRYTNLPGRRVPVKIDGDFVADIQYVINGAISVSPDSISVYSTAENMSLIQDVRTEKISYHNLKDTLHLRVALKNMTDVKMMPDSVNVTVPVEPLVSKRQEIQIVARNCPADERLVCFPATVDVGYLLPLSMYNVSSQEMQPVVYVDYNDIKAGTNYLPLRIGDGPEVLHNVVLHSDSVEYLIESRK</sequence>
<accession>A0A9D1ILS8</accession>
<keyword evidence="1" id="KW-1133">Transmembrane helix</keyword>
<organism evidence="2 3">
    <name type="scientific">Candidatus Limisoma intestinavium</name>
    <dbReference type="NCBI Taxonomy" id="2840856"/>
    <lineage>
        <taxon>Bacteria</taxon>
        <taxon>Pseudomonadati</taxon>
        <taxon>Bacteroidota</taxon>
        <taxon>Bacteroidia</taxon>
        <taxon>Bacteroidales</taxon>
        <taxon>Candidatus Limisoma</taxon>
    </lineage>
</organism>
<keyword evidence="1" id="KW-0812">Transmembrane</keyword>
<protein>
    <recommendedName>
        <fullName evidence="4">YbbR-like protein</fullName>
    </recommendedName>
</protein>
<dbReference type="InterPro" id="IPR053154">
    <property type="entry name" value="c-di-AMP_regulator"/>
</dbReference>
<evidence type="ECO:0000256" key="1">
    <source>
        <dbReference type="SAM" id="Phobius"/>
    </source>
</evidence>
<evidence type="ECO:0000313" key="2">
    <source>
        <dbReference type="EMBL" id="HIU39453.1"/>
    </source>
</evidence>
<name>A0A9D1ILS8_9BACT</name>